<evidence type="ECO:0000313" key="3">
    <source>
        <dbReference type="Proteomes" id="UP000177905"/>
    </source>
</evidence>
<feature type="domain" description="Phage-Barnase-EndoU-ColicinE5/D-RelE like nuclease 2" evidence="1">
    <location>
        <begin position="3"/>
        <end position="86"/>
    </location>
</feature>
<dbReference type="EMBL" id="MEUA01000016">
    <property type="protein sequence ID" value="OGC15963.1"/>
    <property type="molecule type" value="Genomic_DNA"/>
</dbReference>
<accession>A0A1F4S890</accession>
<dbReference type="Pfam" id="PF18810">
    <property type="entry name" value="PBECR2"/>
    <property type="match status" value="1"/>
</dbReference>
<dbReference type="InterPro" id="IPR041110">
    <property type="entry name" value="PBECR2"/>
</dbReference>
<organism evidence="2 3">
    <name type="scientific">candidate division WOR-1 bacterium RIFOXYB2_FULL_36_35</name>
    <dbReference type="NCBI Taxonomy" id="1802578"/>
    <lineage>
        <taxon>Bacteria</taxon>
        <taxon>Bacillati</taxon>
        <taxon>Saganbacteria</taxon>
    </lineage>
</organism>
<evidence type="ECO:0000259" key="1">
    <source>
        <dbReference type="Pfam" id="PF18810"/>
    </source>
</evidence>
<reference evidence="2 3" key="1">
    <citation type="journal article" date="2016" name="Nat. Commun.">
        <title>Thousands of microbial genomes shed light on interconnected biogeochemical processes in an aquifer system.</title>
        <authorList>
            <person name="Anantharaman K."/>
            <person name="Brown C.T."/>
            <person name="Hug L.A."/>
            <person name="Sharon I."/>
            <person name="Castelle C.J."/>
            <person name="Probst A.J."/>
            <person name="Thomas B.C."/>
            <person name="Singh A."/>
            <person name="Wilkins M.J."/>
            <person name="Karaoz U."/>
            <person name="Brodie E.L."/>
            <person name="Williams K.H."/>
            <person name="Hubbard S.S."/>
            <person name="Banfield J.F."/>
        </authorList>
    </citation>
    <scope>NUCLEOTIDE SEQUENCE [LARGE SCALE GENOMIC DNA]</scope>
</reference>
<comment type="caution">
    <text evidence="2">The sequence shown here is derived from an EMBL/GenBank/DDBJ whole genome shotgun (WGS) entry which is preliminary data.</text>
</comment>
<proteinExistence type="predicted"/>
<sequence>MVKHYKTVFGEKIYLTDDNWRHVVERHPEVETYLSKIEEVLKLPDFVKLSRRDSSVHLYYKFYHEVYKGKYILVVVNNSKKYISTIFITDKIKLGETIWIKK</sequence>
<evidence type="ECO:0000313" key="2">
    <source>
        <dbReference type="EMBL" id="OGC15963.1"/>
    </source>
</evidence>
<gene>
    <name evidence="2" type="ORF">A2290_06915</name>
</gene>
<dbReference type="AlphaFoldDB" id="A0A1F4S890"/>
<name>A0A1F4S890_UNCSA</name>
<protein>
    <recommendedName>
        <fullName evidence="1">Phage-Barnase-EndoU-ColicinE5/D-RelE like nuclease 2 domain-containing protein</fullName>
    </recommendedName>
</protein>
<dbReference type="Proteomes" id="UP000177905">
    <property type="component" value="Unassembled WGS sequence"/>
</dbReference>